<keyword evidence="9 14" id="KW-0472">Membrane</keyword>
<comment type="subunit">
    <text evidence="11">The basal body constitutes a major portion of the flagellar organelle and consists of four rings (L,P,S, and M) mounted on a central rod. The M ring is integral to the inner membrane of the cell and may be connected to the flagellar rod via the S ring. The S (supramembrane ring) lies just distal to the M ring. The L and P rings lie in the outer membrane and the periplasmic space, respectively.</text>
</comment>
<reference evidence="17 18" key="1">
    <citation type="journal article" date="2014" name="ISME J.">
        <title>Candidatus Competibacter-lineage genomes retrieved from metagenomes reveal functional metabolic diversity.</title>
        <authorList>
            <person name="McIlroy S.J."/>
            <person name="Albertsen M."/>
            <person name="Andresen E.K."/>
            <person name="Saunders A.M."/>
            <person name="Kristiansen R."/>
            <person name="Stokholm-Bjerregaard M."/>
            <person name="Nielsen K.L."/>
            <person name="Nielsen P.H."/>
        </authorList>
    </citation>
    <scope>NUCLEOTIDE SEQUENCE [LARGE SCALE GENOMIC DNA]</scope>
    <source>
        <strain evidence="17 18">Run_B_J11</strain>
    </source>
</reference>
<evidence type="ECO:0000256" key="10">
    <source>
        <dbReference type="ARBA" id="ARBA00023143"/>
    </source>
</evidence>
<evidence type="ECO:0000313" key="17">
    <source>
        <dbReference type="EMBL" id="CDH44165.1"/>
    </source>
</evidence>
<evidence type="ECO:0000259" key="15">
    <source>
        <dbReference type="Pfam" id="PF01514"/>
    </source>
</evidence>
<evidence type="ECO:0000256" key="9">
    <source>
        <dbReference type="ARBA" id="ARBA00023136"/>
    </source>
</evidence>
<dbReference type="InterPro" id="IPR045851">
    <property type="entry name" value="AMP-bd_C_sf"/>
</dbReference>
<dbReference type="InterPro" id="IPR000067">
    <property type="entry name" value="FlgMring_FliF"/>
</dbReference>
<feature type="domain" description="Flagellar M-ring N-terminal" evidence="15">
    <location>
        <begin position="54"/>
        <end position="228"/>
    </location>
</feature>
<evidence type="ECO:0000256" key="11">
    <source>
        <dbReference type="ARBA" id="ARBA00025936"/>
    </source>
</evidence>
<keyword evidence="18" id="KW-1185">Reference proteome</keyword>
<evidence type="ECO:0000256" key="1">
    <source>
        <dbReference type="ARBA" id="ARBA00003820"/>
    </source>
</evidence>
<evidence type="ECO:0000256" key="4">
    <source>
        <dbReference type="ARBA" id="ARBA00007971"/>
    </source>
</evidence>
<dbReference type="GO" id="GO:0003774">
    <property type="term" value="F:cytoskeletal motor activity"/>
    <property type="evidence" value="ECO:0007669"/>
    <property type="project" value="InterPro"/>
</dbReference>
<feature type="transmembrane region" description="Helical" evidence="14">
    <location>
        <begin position="33"/>
        <end position="53"/>
    </location>
</feature>
<feature type="domain" description="Flagellar M-ring C-terminal" evidence="16">
    <location>
        <begin position="262"/>
        <end position="440"/>
    </location>
</feature>
<dbReference type="GO" id="GO:0005886">
    <property type="term" value="C:plasma membrane"/>
    <property type="evidence" value="ECO:0007669"/>
    <property type="project" value="UniProtKB-SubCell"/>
</dbReference>
<keyword evidence="6" id="KW-1003">Cell membrane</keyword>
<keyword evidence="17" id="KW-0969">Cilium</keyword>
<proteinExistence type="inferred from homology"/>
<dbReference type="Pfam" id="PF01514">
    <property type="entry name" value="YscJ_FliF"/>
    <property type="match status" value="1"/>
</dbReference>
<evidence type="ECO:0000256" key="3">
    <source>
        <dbReference type="ARBA" id="ARBA00004651"/>
    </source>
</evidence>
<dbReference type="Gene3D" id="3.30.70.1530">
    <property type="entry name" value="Hypothetical protein rpa1041"/>
    <property type="match status" value="1"/>
</dbReference>
<keyword evidence="17" id="KW-0966">Cell projection</keyword>
<evidence type="ECO:0000256" key="6">
    <source>
        <dbReference type="ARBA" id="ARBA00022475"/>
    </source>
</evidence>
<comment type="caution">
    <text evidence="17">The sequence shown here is derived from an EMBL/GenBank/DDBJ whole genome shotgun (WGS) entry which is preliminary data.</text>
</comment>
<organism evidence="17 18">
    <name type="scientific">Candidatus Contendobacter odensis Run_B_J11</name>
    <dbReference type="NCBI Taxonomy" id="1400861"/>
    <lineage>
        <taxon>Bacteria</taxon>
        <taxon>Pseudomonadati</taxon>
        <taxon>Pseudomonadota</taxon>
        <taxon>Gammaproteobacteria</taxon>
        <taxon>Candidatus Competibacteraceae</taxon>
        <taxon>Candidatus Contendibacter</taxon>
    </lineage>
</organism>
<evidence type="ECO:0000256" key="5">
    <source>
        <dbReference type="ARBA" id="ARBA00017949"/>
    </source>
</evidence>
<dbReference type="InterPro" id="IPR006182">
    <property type="entry name" value="FliF_N_dom"/>
</dbReference>
<comment type="similarity">
    <text evidence="4 12">Belongs to the FliF family.</text>
</comment>
<evidence type="ECO:0000256" key="12">
    <source>
        <dbReference type="PIRNR" id="PIRNR004862"/>
    </source>
</evidence>
<dbReference type="GO" id="GO:0071973">
    <property type="term" value="P:bacterial-type flagellum-dependent cell motility"/>
    <property type="evidence" value="ECO:0007669"/>
    <property type="project" value="InterPro"/>
</dbReference>
<dbReference type="InterPro" id="IPR043427">
    <property type="entry name" value="YscJ/FliF"/>
</dbReference>
<dbReference type="RefSeq" id="WP_051497449.1">
    <property type="nucleotide sequence ID" value="NZ_CBTK010000061.1"/>
</dbReference>
<dbReference type="PIRSF" id="PIRSF004862">
    <property type="entry name" value="FliF"/>
    <property type="match status" value="1"/>
</dbReference>
<evidence type="ECO:0000256" key="8">
    <source>
        <dbReference type="ARBA" id="ARBA00022989"/>
    </source>
</evidence>
<name>A0A7U7G9R5_9GAMM</name>
<evidence type="ECO:0000256" key="7">
    <source>
        <dbReference type="ARBA" id="ARBA00022692"/>
    </source>
</evidence>
<dbReference type="EMBL" id="CBTK010000061">
    <property type="protein sequence ID" value="CDH44165.1"/>
    <property type="molecule type" value="Genomic_DNA"/>
</dbReference>
<dbReference type="Proteomes" id="UP000019184">
    <property type="component" value="Unassembled WGS sequence"/>
</dbReference>
<dbReference type="PRINTS" id="PR01009">
    <property type="entry name" value="FLGMRINGFLIF"/>
</dbReference>
<dbReference type="Pfam" id="PF08345">
    <property type="entry name" value="YscJ_FliF_C"/>
    <property type="match status" value="1"/>
</dbReference>
<dbReference type="AlphaFoldDB" id="A0A7U7G9R5"/>
<gene>
    <name evidence="17" type="primary">fliF</name>
    <name evidence="17" type="ORF">BN874_1530013</name>
</gene>
<evidence type="ECO:0000313" key="18">
    <source>
        <dbReference type="Proteomes" id="UP000019184"/>
    </source>
</evidence>
<protein>
    <recommendedName>
        <fullName evidence="5 12">Flagellar M-ring protein</fullName>
    </recommendedName>
</protein>
<dbReference type="PANTHER" id="PTHR30046:SF0">
    <property type="entry name" value="FLAGELLAR M-RING PROTEIN"/>
    <property type="match status" value="1"/>
</dbReference>
<feature type="region of interest" description="Disordered" evidence="13">
    <location>
        <begin position="311"/>
        <end position="360"/>
    </location>
</feature>
<comment type="function">
    <text evidence="1 12">The M ring may be actively involved in energy transduction.</text>
</comment>
<keyword evidence="17" id="KW-0282">Flagellum</keyword>
<evidence type="ECO:0000259" key="16">
    <source>
        <dbReference type="Pfam" id="PF08345"/>
    </source>
</evidence>
<dbReference type="InterPro" id="IPR013556">
    <property type="entry name" value="Flag_M-ring_C"/>
</dbReference>
<comment type="subcellular location">
    <subcellularLocation>
        <location evidence="2 12">Bacterial flagellum basal body</location>
    </subcellularLocation>
    <subcellularLocation>
        <location evidence="3">Cell membrane</location>
        <topology evidence="3">Multi-pass membrane protein</topology>
    </subcellularLocation>
</comment>
<feature type="transmembrane region" description="Helical" evidence="14">
    <location>
        <begin position="461"/>
        <end position="479"/>
    </location>
</feature>
<dbReference type="GO" id="GO:0009431">
    <property type="term" value="C:bacterial-type flagellum basal body, MS ring"/>
    <property type="evidence" value="ECO:0007669"/>
    <property type="project" value="InterPro"/>
</dbReference>
<keyword evidence="8 14" id="KW-1133">Transmembrane helix</keyword>
<evidence type="ECO:0000256" key="14">
    <source>
        <dbReference type="SAM" id="Phobius"/>
    </source>
</evidence>
<dbReference type="NCBIfam" id="TIGR00206">
    <property type="entry name" value="fliF"/>
    <property type="match status" value="1"/>
</dbReference>
<feature type="compositionally biased region" description="Low complexity" evidence="13">
    <location>
        <begin position="338"/>
        <end position="350"/>
    </location>
</feature>
<evidence type="ECO:0000256" key="2">
    <source>
        <dbReference type="ARBA" id="ARBA00004117"/>
    </source>
</evidence>
<accession>A0A7U7G9R5</accession>
<keyword evidence="10 12" id="KW-0975">Bacterial flagellum</keyword>
<sequence>MTEENNGSLVNPPVPFDWSGWLAKFRHPGPTQIGVLAGVVALLALLVVAALWLNTATYDVLYRGLAEADAGQMMDALQKANIPVKIDPRSGALMVPADQVYQARLKLATQGLPRSTVNGLESLQQNSFGLSQFMETARYQHALEGELARSIMTIGAIEKARIHLAFPKETVFARQQQPPTASVLVQLRAGRSLDEGQVAAIIHLVASSVPKLRPEQVSVIDQAGNLLTRQEREGGGDKLNLDQLEYTRRLEDRYARRVEELLAPVMGMGRVRAQVALDLDFTASEETAERYEPRQEPRPLRSEQLLEETKDRMNPVGVPGALSNQPPGAATAPEVATAQNPAANPQNPAAPAAPPLTSRKEVTRNYELDKRVSHTRNTPGRIVRVSTAVVVDDRATVEAGQSVRKPLTTEEVERITALVKQAVGFSADRGDSVNVMNAAFAPSPFEEAPLPMWQQPWFLELVKWGVVAVLSLAILLLVVRPLLRRLLPVPVAAVAKNGNGKNGNGTSHANGHEVAALPAPDAHGLEGLLEDRVELSGALENDGTKALPSPTEQLDQRMDLARSLVAEDPKRAVHVIKSWLTSEA</sequence>
<dbReference type="Gene3D" id="3.30.300.30">
    <property type="match status" value="1"/>
</dbReference>
<evidence type="ECO:0000256" key="13">
    <source>
        <dbReference type="SAM" id="MobiDB-lite"/>
    </source>
</evidence>
<keyword evidence="7 14" id="KW-0812">Transmembrane</keyword>
<dbReference type="OrthoDB" id="8554211at2"/>
<dbReference type="PANTHER" id="PTHR30046">
    <property type="entry name" value="FLAGELLAR M-RING PROTEIN"/>
    <property type="match status" value="1"/>
</dbReference>